<dbReference type="PROSITE" id="PS50188">
    <property type="entry name" value="B302_SPRY"/>
    <property type="match status" value="1"/>
</dbReference>
<evidence type="ECO:0000259" key="2">
    <source>
        <dbReference type="PROSITE" id="PS50188"/>
    </source>
</evidence>
<feature type="compositionally biased region" description="Acidic residues" evidence="1">
    <location>
        <begin position="110"/>
        <end position="136"/>
    </location>
</feature>
<dbReference type="GeneID" id="30202017"/>
<reference evidence="4 5" key="1">
    <citation type="journal article" date="2016" name="Proc. Natl. Acad. Sci. U.S.A.">
        <title>Comparative genomics of biotechnologically important yeasts.</title>
        <authorList>
            <person name="Riley R."/>
            <person name="Haridas S."/>
            <person name="Wolfe K.H."/>
            <person name="Lopes M.R."/>
            <person name="Hittinger C.T."/>
            <person name="Goeker M."/>
            <person name="Salamov A.A."/>
            <person name="Wisecaver J.H."/>
            <person name="Long T.M."/>
            <person name="Calvey C.H."/>
            <person name="Aerts A.L."/>
            <person name="Barry K.W."/>
            <person name="Choi C."/>
            <person name="Clum A."/>
            <person name="Coughlan A.Y."/>
            <person name="Deshpande S."/>
            <person name="Douglass A.P."/>
            <person name="Hanson S.J."/>
            <person name="Klenk H.-P."/>
            <person name="LaButti K.M."/>
            <person name="Lapidus A."/>
            <person name="Lindquist E.A."/>
            <person name="Lipzen A.M."/>
            <person name="Meier-Kolthoff J.P."/>
            <person name="Ohm R.A."/>
            <person name="Otillar R.P."/>
            <person name="Pangilinan J.L."/>
            <person name="Peng Y."/>
            <person name="Rokas A."/>
            <person name="Rosa C.A."/>
            <person name="Scheuner C."/>
            <person name="Sibirny A.A."/>
            <person name="Slot J.C."/>
            <person name="Stielow J.B."/>
            <person name="Sun H."/>
            <person name="Kurtzman C.P."/>
            <person name="Blackwell M."/>
            <person name="Grigoriev I.V."/>
            <person name="Jeffries T.W."/>
        </authorList>
    </citation>
    <scope>NUCLEOTIDE SEQUENCE [LARGE SCALE GENOMIC DNA]</scope>
    <source>
        <strain evidence="5">ATCC 58044 / CBS 1984 / NCYC 433 / NRRL Y-366-8</strain>
    </source>
</reference>
<dbReference type="STRING" id="683960.A0A1E3P3K6"/>
<feature type="domain" description="CTLH" evidence="3">
    <location>
        <begin position="472"/>
        <end position="529"/>
    </location>
</feature>
<dbReference type="Pfam" id="PF10607">
    <property type="entry name" value="CTLH"/>
    <property type="match status" value="1"/>
</dbReference>
<evidence type="ECO:0000313" key="5">
    <source>
        <dbReference type="Proteomes" id="UP000094112"/>
    </source>
</evidence>
<dbReference type="Proteomes" id="UP000094112">
    <property type="component" value="Unassembled WGS sequence"/>
</dbReference>
<feature type="region of interest" description="Disordered" evidence="1">
    <location>
        <begin position="161"/>
        <end position="181"/>
    </location>
</feature>
<protein>
    <recommendedName>
        <fullName evidence="6">B30.2/SPRY domain-containing protein</fullName>
    </recommendedName>
</protein>
<evidence type="ECO:0000256" key="1">
    <source>
        <dbReference type="SAM" id="MobiDB-lite"/>
    </source>
</evidence>
<dbReference type="InterPro" id="IPR013320">
    <property type="entry name" value="ConA-like_dom_sf"/>
</dbReference>
<dbReference type="SMART" id="SM00449">
    <property type="entry name" value="SPRY"/>
    <property type="match status" value="1"/>
</dbReference>
<dbReference type="InterPro" id="IPR013144">
    <property type="entry name" value="CRA_dom"/>
</dbReference>
<name>A0A1E3P3K6_WICAA</name>
<dbReference type="InterPro" id="IPR001870">
    <property type="entry name" value="B30.2/SPRY"/>
</dbReference>
<gene>
    <name evidence="4" type="ORF">WICANDRAFT_78680</name>
</gene>
<organism evidence="4 5">
    <name type="scientific">Wickerhamomyces anomalus (strain ATCC 58044 / CBS 1984 / NCYC 433 / NRRL Y-366-8)</name>
    <name type="common">Yeast</name>
    <name type="synonym">Hansenula anomala</name>
    <dbReference type="NCBI Taxonomy" id="683960"/>
    <lineage>
        <taxon>Eukaryota</taxon>
        <taxon>Fungi</taxon>
        <taxon>Dikarya</taxon>
        <taxon>Ascomycota</taxon>
        <taxon>Saccharomycotina</taxon>
        <taxon>Saccharomycetes</taxon>
        <taxon>Phaffomycetales</taxon>
        <taxon>Wickerhamomycetaceae</taxon>
        <taxon>Wickerhamomyces</taxon>
    </lineage>
</organism>
<evidence type="ECO:0000259" key="3">
    <source>
        <dbReference type="PROSITE" id="PS50897"/>
    </source>
</evidence>
<dbReference type="InterPro" id="IPR043136">
    <property type="entry name" value="B30.2/SPRY_sf"/>
</dbReference>
<dbReference type="EMBL" id="KV454210">
    <property type="protein sequence ID" value="ODQ60059.1"/>
    <property type="molecule type" value="Genomic_DNA"/>
</dbReference>
<dbReference type="Pfam" id="PF00622">
    <property type="entry name" value="SPRY"/>
    <property type="match status" value="1"/>
</dbReference>
<dbReference type="PANTHER" id="PTHR12864">
    <property type="entry name" value="RAN BINDING PROTEIN 9-RELATED"/>
    <property type="match status" value="1"/>
</dbReference>
<dbReference type="PROSITE" id="PS50897">
    <property type="entry name" value="CTLH"/>
    <property type="match status" value="1"/>
</dbReference>
<accession>A0A1E3P3K6</accession>
<dbReference type="InterPro" id="IPR003877">
    <property type="entry name" value="SPRY_dom"/>
</dbReference>
<dbReference type="OrthoDB" id="3979646at2759"/>
<dbReference type="SMART" id="SM00668">
    <property type="entry name" value="CTLH"/>
    <property type="match status" value="1"/>
</dbReference>
<dbReference type="AlphaFoldDB" id="A0A1E3P3K6"/>
<sequence>MESSTSNAAVAAAAAAAELNQQQPQQEFHLPSYLLKTAYGEELQKKLATPSTLQNDRSITTKLSALGIMGNMPSRYLNADYDSELASIFSATTNSQSTNPSRDRNTTFDSYEDDDVIHDDEDEEDDDDDEEEEEEEVRNIHYADEMDIDYEDAGIRRSISSRSISRRNSRKDSRSSRLQSISSTKNPFTNFKYSLPTKWEPSSNKSLVVANNGLTLKIDNNSNNSATASISKNYDYLVTKTDNSIPVNVGIFYFETKILTVTNNNLKNNSDVTIGFMHSSLGNVSKMPGLENGSYGFNGSDGSIIYSQSTSKKYNCKFGQGDIIGTGINFATKSIFYTKNGVYLGVAFTDINRALTPIIGLKNGNSVSSNFGQNEFIFDIDGYIDDEKLKIYKKVFSFTKDNKCDAVNRINLNTDKEIPNVLQKLVSSYFNHLGYIDISKTFLQEIKNEQVDKTLIKNFNKIETISTIDENNLKIRQQIRKYLISGDIDSSIKLTNLNFPKVFSKNEEILFKLNCNEFIQLIKKAKIDEAIEFGQSLRSKYSENSKFQEFLNDIFSLLAFENPKESEFGYLLNDDEILKISDELNSEILKSLGKSSISNLEKLIKHNKSMLHILNDNNQLDSLLITSDDFGL</sequence>
<feature type="domain" description="B30.2/SPRY" evidence="2">
    <location>
        <begin position="173"/>
        <end position="376"/>
    </location>
</feature>
<dbReference type="InterPro" id="IPR024964">
    <property type="entry name" value="CTLH/CRA"/>
</dbReference>
<dbReference type="SUPFAM" id="SSF49899">
    <property type="entry name" value="Concanavalin A-like lectins/glucanases"/>
    <property type="match status" value="1"/>
</dbReference>
<evidence type="ECO:0000313" key="4">
    <source>
        <dbReference type="EMBL" id="ODQ60059.1"/>
    </source>
</evidence>
<keyword evidence="5" id="KW-1185">Reference proteome</keyword>
<feature type="region of interest" description="Disordered" evidence="1">
    <location>
        <begin position="92"/>
        <end position="146"/>
    </location>
</feature>
<dbReference type="InterPro" id="IPR050618">
    <property type="entry name" value="Ubq-SigPath_Reg"/>
</dbReference>
<dbReference type="InterPro" id="IPR006595">
    <property type="entry name" value="CTLH_C"/>
</dbReference>
<dbReference type="Gene3D" id="2.60.120.920">
    <property type="match status" value="1"/>
</dbReference>
<dbReference type="RefSeq" id="XP_019039266.1">
    <property type="nucleotide sequence ID" value="XM_019184771.1"/>
</dbReference>
<dbReference type="SMART" id="SM00757">
    <property type="entry name" value="CRA"/>
    <property type="match status" value="1"/>
</dbReference>
<proteinExistence type="predicted"/>
<evidence type="ECO:0008006" key="6">
    <source>
        <dbReference type="Google" id="ProtNLM"/>
    </source>
</evidence>